<dbReference type="InterPro" id="IPR001000">
    <property type="entry name" value="GH10_dom"/>
</dbReference>
<protein>
    <recommendedName>
        <fullName evidence="9">Beta-xylanase</fullName>
        <ecNumber evidence="9">3.2.1.8</ecNumber>
    </recommendedName>
</protein>
<dbReference type="Gene3D" id="3.20.20.80">
    <property type="entry name" value="Glycosidases"/>
    <property type="match status" value="1"/>
</dbReference>
<dbReference type="EMBL" id="JBHSFI010000002">
    <property type="protein sequence ID" value="MFC4627541.1"/>
    <property type="molecule type" value="Genomic_DNA"/>
</dbReference>
<proteinExistence type="inferred from homology"/>
<evidence type="ECO:0000256" key="8">
    <source>
        <dbReference type="ARBA" id="ARBA00023326"/>
    </source>
</evidence>
<evidence type="ECO:0000256" key="2">
    <source>
        <dbReference type="ARBA" id="ARBA00007495"/>
    </source>
</evidence>
<keyword evidence="12" id="KW-1185">Reference proteome</keyword>
<keyword evidence="4" id="KW-0732">Signal</keyword>
<feature type="domain" description="GH10" evidence="10">
    <location>
        <begin position="76"/>
        <end position="372"/>
    </location>
</feature>
<comment type="catalytic activity">
    <reaction evidence="1 9">
        <text>Endohydrolysis of (1-&gt;4)-beta-D-xylosidic linkages in xylans.</text>
        <dbReference type="EC" id="3.2.1.8"/>
    </reaction>
</comment>
<organism evidence="11 12">
    <name type="scientific">Promicromonospora alba</name>
    <dbReference type="NCBI Taxonomy" id="1616110"/>
    <lineage>
        <taxon>Bacteria</taxon>
        <taxon>Bacillati</taxon>
        <taxon>Actinomycetota</taxon>
        <taxon>Actinomycetes</taxon>
        <taxon>Micrococcales</taxon>
        <taxon>Promicromonosporaceae</taxon>
        <taxon>Promicromonospora</taxon>
    </lineage>
</organism>
<keyword evidence="3" id="KW-0858">Xylan degradation</keyword>
<evidence type="ECO:0000259" key="10">
    <source>
        <dbReference type="PROSITE" id="PS51760"/>
    </source>
</evidence>
<keyword evidence="6 9" id="KW-0119">Carbohydrate metabolism</keyword>
<dbReference type="PROSITE" id="PS51760">
    <property type="entry name" value="GH10_2"/>
    <property type="match status" value="1"/>
</dbReference>
<dbReference type="PANTHER" id="PTHR31490">
    <property type="entry name" value="GLYCOSYL HYDROLASE"/>
    <property type="match status" value="1"/>
</dbReference>
<sequence>MAQTVEISADPRFAHRHTRATVTVSDATGQPLAGREVRVEQTRHAFLFGNIGFDFVGLANGLGTTPLYSPFGGATVKTARTLAPLWFDLFNQVTLPFYWRGFEPERGAPDTDRLRRTAVWFAERGVAVKGHPLLWHTMAPTWLLELADEDVEREIRLRIGREVSGLGDAVPTWDAINETVIMPVFDREENAVTRLAQRLGRVGMVRLAVDAARQADPSVTLLLNDFNLSADYERLVEEVLDAGVRIDALGLQSHMHQGYRGEEYFADVLDRFSRFGLPLHLTENTLLSGDLMPADVTDLNDYVVDSWPSTPEGEARQADEIVRHYGQLVAHPAVQAVNYWGLTDEGAWLGAPCGLVRADGTPKPAYDALHGLIKDAWWLPPTTARTDEHGRIRVDAFAGDFRVTVGDDTGELTLPAGAQSGSVTLGRGER</sequence>
<dbReference type="SUPFAM" id="SSF51445">
    <property type="entry name" value="(Trans)glycosidases"/>
    <property type="match status" value="1"/>
</dbReference>
<keyword evidence="7 9" id="KW-0326">Glycosidase</keyword>
<dbReference type="PRINTS" id="PR00134">
    <property type="entry name" value="GLHYDRLASE10"/>
</dbReference>
<accession>A0ABV9HEJ7</accession>
<evidence type="ECO:0000256" key="3">
    <source>
        <dbReference type="ARBA" id="ARBA00022651"/>
    </source>
</evidence>
<dbReference type="PANTHER" id="PTHR31490:SF88">
    <property type="entry name" value="BETA-XYLANASE"/>
    <property type="match status" value="1"/>
</dbReference>
<evidence type="ECO:0000256" key="7">
    <source>
        <dbReference type="ARBA" id="ARBA00023295"/>
    </source>
</evidence>
<reference evidence="12" key="1">
    <citation type="journal article" date="2019" name="Int. J. Syst. Evol. Microbiol.">
        <title>The Global Catalogue of Microorganisms (GCM) 10K type strain sequencing project: providing services to taxonomists for standard genome sequencing and annotation.</title>
        <authorList>
            <consortium name="The Broad Institute Genomics Platform"/>
            <consortium name="The Broad Institute Genome Sequencing Center for Infectious Disease"/>
            <person name="Wu L."/>
            <person name="Ma J."/>
        </authorList>
    </citation>
    <scope>NUCLEOTIDE SEQUENCE [LARGE SCALE GENOMIC DNA]</scope>
    <source>
        <strain evidence="12">CCUG 42722</strain>
    </source>
</reference>
<evidence type="ECO:0000313" key="12">
    <source>
        <dbReference type="Proteomes" id="UP001596011"/>
    </source>
</evidence>
<evidence type="ECO:0000256" key="4">
    <source>
        <dbReference type="ARBA" id="ARBA00022729"/>
    </source>
</evidence>
<gene>
    <name evidence="11" type="ORF">ACFO6V_04790</name>
</gene>
<name>A0ABV9HEJ7_9MICO</name>
<comment type="caution">
    <text evidence="11">The sequence shown here is derived from an EMBL/GenBank/DDBJ whole genome shotgun (WGS) entry which is preliminary data.</text>
</comment>
<evidence type="ECO:0000256" key="9">
    <source>
        <dbReference type="RuleBase" id="RU361174"/>
    </source>
</evidence>
<comment type="similarity">
    <text evidence="2 9">Belongs to the glycosyl hydrolase 10 (cellulase F) family.</text>
</comment>
<evidence type="ECO:0000256" key="6">
    <source>
        <dbReference type="ARBA" id="ARBA00023277"/>
    </source>
</evidence>
<dbReference type="InterPro" id="IPR017853">
    <property type="entry name" value="GH"/>
</dbReference>
<evidence type="ECO:0000256" key="1">
    <source>
        <dbReference type="ARBA" id="ARBA00000681"/>
    </source>
</evidence>
<dbReference type="Pfam" id="PF00331">
    <property type="entry name" value="Glyco_hydro_10"/>
    <property type="match status" value="1"/>
</dbReference>
<evidence type="ECO:0000313" key="11">
    <source>
        <dbReference type="EMBL" id="MFC4627541.1"/>
    </source>
</evidence>
<keyword evidence="8 9" id="KW-0624">Polysaccharide degradation</keyword>
<dbReference type="Proteomes" id="UP001596011">
    <property type="component" value="Unassembled WGS sequence"/>
</dbReference>
<evidence type="ECO:0000256" key="5">
    <source>
        <dbReference type="ARBA" id="ARBA00022801"/>
    </source>
</evidence>
<dbReference type="InterPro" id="IPR044846">
    <property type="entry name" value="GH10"/>
</dbReference>
<dbReference type="RefSeq" id="WP_377132780.1">
    <property type="nucleotide sequence ID" value="NZ_JBHSFI010000002.1"/>
</dbReference>
<keyword evidence="5 9" id="KW-0378">Hydrolase</keyword>
<dbReference type="EC" id="3.2.1.8" evidence="9"/>
<dbReference type="SMART" id="SM00633">
    <property type="entry name" value="Glyco_10"/>
    <property type="match status" value="1"/>
</dbReference>